<dbReference type="PANTHER" id="PTHR40094">
    <property type="entry name" value="ALPHA-2-MACROGLOBULIN HOMOLOG"/>
    <property type="match status" value="1"/>
</dbReference>
<name>A0A5B8WEE7_9SPHI</name>
<sequence>MLSQTCKILKFLFIACFLFIARRSSAQTSYHNIIFTIDSLIEVGLPKSALMEVDKLDALARKENNVPQMVRAVIYHAKFLTYLQEDALVSVITTLKADIGRSSYPVKPVLQSFLADMYWNYYQQNRYTFTGRSKMEVPDIDFRKWDLATIIDETTKLYQLSLQDADQEQNTPLDILDGILQGDKNTRFLRPTLYDLLLHRASDFFLADEPALTKPKMPFSLNDPRFFGDSKTFAALDVKTTDTASTFYRGIRLLQQGLAFHLQKNNRRALADLDMKRLTFLYDKATLSNKNTLYLAALKNIAADTSAGVICGDALFAIGKYYGDADSLHTAMIYLQKAMAGYPKSPAGQRAGNQINEITQKELQVSFEDVNSPDVPILAGLKYRNISQARYRIYGVTDAQLTYIGKLDGNYGSIGIGKSTLAFIKTLKALQDKQLNLPATTDLKEHTTEFKIDALKPGKYLLLATEQSGKDSLIQLGLFKVSGLAYIIRTRPDRKREIKVTNRETGDMLAGAAVTITYSPERYGNTKKKPVIITGITDINGSFMFDSKGNQYTININYRDDHLADGEKDEPYSPQPILNSAPVIRTVFFTDRQIYRPGQTIYFKAMELQSVNGKSSIITKADLDIKLSDQNNKELGTTKLKTNEFGTVAASFVIPQNVLNGWLSLSTANGRIAVHVEEYKRPTFKVDFEPFTQFYKLGDSILVKGKVNAFSGYGLSGARVAYNITRVPQIRPYFNAEYSNKRSIDNDDNQQAIIAVDTIKTDEQGNFKFKFLANGPDNENKGQTCRFSIQANVTDANSETHFASSEITISDIPIRLEADVPEKAIGNQHANAALTIFNGNDEKQNGRANIKVYELKGPEAFFKNRLWDVPDQWLMSKTDYEKYFPNFAYNHENEYSNWQRQEKTADLDIDIQKSGNTIDLNKLLKSTGGIYALVISAKNENGDTASVVKYINYIADKAPIQKSEDWVTAQTTTVAAKEPATFYIGIGKACKVLFETYDGPTLLSSQLLQLQAGAPQKISVPVVPTNKNAFTVQFELVNGNRQYHYYQRIMVKDTVKPLNIRFLTMRDKLQPGEKEQWKLQIDGGDNKQTSELLAGLYDASLDDITRPLSWQADFAEYQYMARYFEWETVPPSSNDNTSGNQPYQPYYNETGRNYESIDNLDFNYDGRDNSIYRDYNEGIVPNKKNALSNKQIEARYMSNARLVKGGYDVIGKVIWRGSLASGVKISISNSIISTTTNSYGYFRIKVPAGSILTFSGKGYISRKIRPVKGVKMIVLMKIPMEMRRELAVADPGVKSQKGDPNQDIRIDEPVGNADIKQEVEESTSYFAAAPNNKLKRYAGYISYDNAAKADTVILREIQTKPGQKFDKELLAGRAGEIGAAPIVTRKNFNETAFFYPQLHTNDNGKVLIDFTVPESLTRWKFRGFAHNKDLQSGYIEQEVITQKKMMISANMPRFLREGDTLVVSARVVNLSNQHLKGQAKLEFTNAVTLQPVALFGKSKYAEQPFELDSTSTGAVSFKLVIPTGLEALTYRLTASAGNYTDGEENTLPVLPNSMLVTETMPMMVRPGQTKNFTFDKLVNQTTSTLTNKTLTLEYTQNPAWTAVQALPYLMEFPYECSEQIFSRFYANSFAVNIVNHYPQIKKVFEQWKIADSKALLSNLEKNPELKSVLLEETPWLQDAVDETEQKKRIALLFDLNKMSYELNANLTKLKQKQLANGGFPWFGGDFSDRYITQHILAGIGQLMKLNVVDKDNTTLPQIIPNALNYVDNELKADEANAKKHIKNYMVRDLDNIEVHAWYAQSYFKKRAPDAAMDIIRANYLARASRQWVQQPEFEKAMIALTLYRFDKKETAAEIMKSLLETAQQSDELGMYWAANKPGYYWYQSPVETQSLMIELFTEAGNNTKAVEEMKIWLLRNKQTNNWRTTKATAAACYALLIRGDNILTDTTSINISLNNKPLASLKPGIKAEAGTGYLKTTWVDEQVKPALGHVQVSNSSKTINWGAMYWQYTEKLDKITPSNTNVQLERKYFIQKQTDAGPILTAVDAIHQPKTGDVLKVVVYLKADRDFDYIQLKDMRPAGTEPMETLSAYKYQDGLYYYQVSKDVATNFFISALKKGNYVFEYALRVVQPGNYATGVTSLQSMYAPEFNAHTEGRRIEFKP</sequence>
<dbReference type="Gene3D" id="1.50.10.20">
    <property type="match status" value="1"/>
</dbReference>
<evidence type="ECO:0000313" key="5">
    <source>
        <dbReference type="Proteomes" id="UP000321362"/>
    </source>
</evidence>
<accession>A0A5B8WEE7</accession>
<dbReference type="KEGG" id="mgk:FSB76_31305"/>
<dbReference type="Pfam" id="PF17973">
    <property type="entry name" value="bMG10"/>
    <property type="match status" value="1"/>
</dbReference>
<dbReference type="InterPro" id="IPR008969">
    <property type="entry name" value="CarboxyPept-like_regulatory"/>
</dbReference>
<evidence type="ECO:0000256" key="2">
    <source>
        <dbReference type="SAM" id="SignalP"/>
    </source>
</evidence>
<gene>
    <name evidence="4" type="ORF">FSB76_31305</name>
</gene>
<evidence type="ECO:0000313" key="4">
    <source>
        <dbReference type="EMBL" id="QEC80228.1"/>
    </source>
</evidence>
<dbReference type="PANTHER" id="PTHR40094:SF1">
    <property type="entry name" value="UBIQUITIN DOMAIN-CONTAINING PROTEIN"/>
    <property type="match status" value="1"/>
</dbReference>
<dbReference type="Gene3D" id="2.60.40.1120">
    <property type="entry name" value="Carboxypeptidase-like, regulatory domain"/>
    <property type="match status" value="1"/>
</dbReference>
<keyword evidence="5" id="KW-1185">Reference proteome</keyword>
<dbReference type="InterPro" id="IPR041246">
    <property type="entry name" value="Bact_MG10"/>
</dbReference>
<feature type="domain" description="Alpha-2-macroglobulin" evidence="3">
    <location>
        <begin position="1391"/>
        <end position="1481"/>
    </location>
</feature>
<dbReference type="Proteomes" id="UP000321362">
    <property type="component" value="Chromosome"/>
</dbReference>
<dbReference type="EMBL" id="CP042437">
    <property type="protein sequence ID" value="QEC80228.1"/>
    <property type="molecule type" value="Genomic_DNA"/>
</dbReference>
<evidence type="ECO:0000256" key="1">
    <source>
        <dbReference type="ARBA" id="ARBA00010556"/>
    </source>
</evidence>
<protein>
    <recommendedName>
        <fullName evidence="3">Alpha-2-macroglobulin domain-containing protein</fullName>
    </recommendedName>
</protein>
<keyword evidence="2" id="KW-0732">Signal</keyword>
<proteinExistence type="inferred from homology"/>
<organism evidence="4 5">
    <name type="scientific">Mucilaginibacter ginsenosidivorax</name>
    <dbReference type="NCBI Taxonomy" id="862126"/>
    <lineage>
        <taxon>Bacteria</taxon>
        <taxon>Pseudomonadati</taxon>
        <taxon>Bacteroidota</taxon>
        <taxon>Sphingobacteriia</taxon>
        <taxon>Sphingobacteriales</taxon>
        <taxon>Sphingobacteriaceae</taxon>
        <taxon>Mucilaginibacter</taxon>
    </lineage>
</organism>
<comment type="similarity">
    <text evidence="1">Belongs to the protease inhibitor I39 (alpha-2-macroglobulin) family. Bacterial alpha-2-macroglobulin subfamily.</text>
</comment>
<dbReference type="GO" id="GO:0004866">
    <property type="term" value="F:endopeptidase inhibitor activity"/>
    <property type="evidence" value="ECO:0007669"/>
    <property type="project" value="InterPro"/>
</dbReference>
<dbReference type="RefSeq" id="WP_147060578.1">
    <property type="nucleotide sequence ID" value="NZ_CP042437.1"/>
</dbReference>
<feature type="chain" id="PRO_5022975617" description="Alpha-2-macroglobulin domain-containing protein" evidence="2">
    <location>
        <begin position="27"/>
        <end position="2160"/>
    </location>
</feature>
<dbReference type="SMART" id="SM01360">
    <property type="entry name" value="A2M"/>
    <property type="match status" value="1"/>
</dbReference>
<dbReference type="InterPro" id="IPR001599">
    <property type="entry name" value="Macroglobln_a2"/>
</dbReference>
<dbReference type="OrthoDB" id="9767116at2"/>
<dbReference type="Gene3D" id="2.60.40.1930">
    <property type="match status" value="1"/>
</dbReference>
<reference evidence="4 5" key="1">
    <citation type="journal article" date="2013" name="J. Microbiol.">
        <title>Mucilaginibacter ginsenosidivorax sp. nov., with ginsenoside converting activity isolated from sediment.</title>
        <authorList>
            <person name="Kim J.K."/>
            <person name="Choi T.E."/>
            <person name="Liu Q.M."/>
            <person name="Park H.Y."/>
            <person name="Yi T.H."/>
            <person name="Yoon M.H."/>
            <person name="Kim S.C."/>
            <person name="Im W.T."/>
        </authorList>
    </citation>
    <scope>NUCLEOTIDE SEQUENCE [LARGE SCALE GENOMIC DNA]</scope>
    <source>
        <strain evidence="4 5">KHI28</strain>
    </source>
</reference>
<dbReference type="InterPro" id="IPR002890">
    <property type="entry name" value="MG2"/>
</dbReference>
<evidence type="ECO:0000259" key="3">
    <source>
        <dbReference type="SMART" id="SM01360"/>
    </source>
</evidence>
<feature type="signal peptide" evidence="2">
    <location>
        <begin position="1"/>
        <end position="26"/>
    </location>
</feature>
<dbReference type="Pfam" id="PF01835">
    <property type="entry name" value="MG2"/>
    <property type="match status" value="1"/>
</dbReference>
<dbReference type="InterPro" id="IPR008930">
    <property type="entry name" value="Terpenoid_cyclase/PrenylTrfase"/>
</dbReference>
<dbReference type="SUPFAM" id="SSF49464">
    <property type="entry name" value="Carboxypeptidase regulatory domain-like"/>
    <property type="match status" value="1"/>
</dbReference>
<dbReference type="SUPFAM" id="SSF48239">
    <property type="entry name" value="Terpenoid cyclases/Protein prenyltransferases"/>
    <property type="match status" value="1"/>
</dbReference>
<dbReference type="InterPro" id="IPR051802">
    <property type="entry name" value="YfhM-like"/>
</dbReference>
<dbReference type="Pfam" id="PF00207">
    <property type="entry name" value="A2M"/>
    <property type="match status" value="1"/>
</dbReference>